<feature type="chain" id="PRO_5046424680" evidence="9">
    <location>
        <begin position="19"/>
        <end position="208"/>
    </location>
</feature>
<dbReference type="PANTHER" id="PTHR34933:SF1">
    <property type="entry name" value="FLAGELLAR L-RING PROTEIN"/>
    <property type="match status" value="1"/>
</dbReference>
<comment type="caution">
    <text evidence="10">The sequence shown here is derived from an EMBL/GenBank/DDBJ whole genome shotgun (WGS) entry which is preliminary data.</text>
</comment>
<comment type="function">
    <text evidence="1">Assembles around the rod to form the L-ring and probably protects the motor/basal body from shearing forces during rotation.</text>
</comment>
<dbReference type="Pfam" id="PF02107">
    <property type="entry name" value="FlgH"/>
    <property type="match status" value="1"/>
</dbReference>
<dbReference type="PANTHER" id="PTHR34933">
    <property type="entry name" value="FLAGELLAR L-RING PROTEIN"/>
    <property type="match status" value="1"/>
</dbReference>
<evidence type="ECO:0000313" key="11">
    <source>
        <dbReference type="Proteomes" id="UP000722121"/>
    </source>
</evidence>
<evidence type="ECO:0000256" key="9">
    <source>
        <dbReference type="SAM" id="SignalP"/>
    </source>
</evidence>
<evidence type="ECO:0000256" key="2">
    <source>
        <dbReference type="ARBA" id="ARBA00004117"/>
    </source>
</evidence>
<evidence type="ECO:0000256" key="3">
    <source>
        <dbReference type="ARBA" id="ARBA00004442"/>
    </source>
</evidence>
<gene>
    <name evidence="10" type="ORF">JYU14_01120</name>
</gene>
<keyword evidence="8" id="KW-0998">Cell outer membrane</keyword>
<keyword evidence="7" id="KW-0975">Bacterial flagellum</keyword>
<evidence type="ECO:0000256" key="7">
    <source>
        <dbReference type="ARBA" id="ARBA00023143"/>
    </source>
</evidence>
<keyword evidence="10" id="KW-0969">Cilium</keyword>
<keyword evidence="10" id="KW-0282">Flagellum</keyword>
<name>A0ABS3ASR7_9BACT</name>
<evidence type="ECO:0000256" key="6">
    <source>
        <dbReference type="ARBA" id="ARBA00023136"/>
    </source>
</evidence>
<keyword evidence="11" id="KW-1185">Reference proteome</keyword>
<feature type="signal peptide" evidence="9">
    <location>
        <begin position="1"/>
        <end position="18"/>
    </location>
</feature>
<evidence type="ECO:0000256" key="4">
    <source>
        <dbReference type="ARBA" id="ARBA00006929"/>
    </source>
</evidence>
<dbReference type="InterPro" id="IPR000527">
    <property type="entry name" value="Flag_Lring"/>
</dbReference>
<keyword evidence="10" id="KW-0966">Cell projection</keyword>
<sequence length="208" mass="22912">MKGIKAIALGIALSLSFAAVEASYGGRLYQIETSPFAANVAHKVGDLLTIVVNEQVSTTNTGKNDITKQDELTWTIKKLFFPHFKIKNGFDDTMGTGTTPGVGFDSKDKFSSSASIASDHTFQTKLQVRITEKVSDDLFVIRGGRHVNINGKKKELFISGTIRKTDIDDDNTIDSSLIADAFVEIDDEVIVRDLEPGWFSKILRSIFF</sequence>
<dbReference type="PRINTS" id="PR01008">
    <property type="entry name" value="FLGLRINGFLGH"/>
</dbReference>
<dbReference type="EMBL" id="JAFITR010000015">
    <property type="protein sequence ID" value="MBN4066668.1"/>
    <property type="molecule type" value="Genomic_DNA"/>
</dbReference>
<protein>
    <submittedName>
        <fullName evidence="10">Flagellar basal body L-ring protein FlgH</fullName>
    </submittedName>
</protein>
<evidence type="ECO:0000256" key="5">
    <source>
        <dbReference type="ARBA" id="ARBA00022729"/>
    </source>
</evidence>
<reference evidence="10 11" key="1">
    <citation type="submission" date="2021-02" db="EMBL/GenBank/DDBJ databases">
        <title>Activity-based single-cell genomes from oceanic crustal fluid captures similar information to metagenomic and metatranscriptomic surveys with orders of magnitude less sampling.</title>
        <authorList>
            <person name="D'Angelo T.S."/>
            <person name="Orcutt B.N."/>
        </authorList>
    </citation>
    <scope>NUCLEOTIDE SEQUENCE [LARGE SCALE GENOMIC DNA]</scope>
    <source>
        <strain evidence="10">AH-315-G07</strain>
    </source>
</reference>
<proteinExistence type="inferred from homology"/>
<evidence type="ECO:0000256" key="1">
    <source>
        <dbReference type="ARBA" id="ARBA00002591"/>
    </source>
</evidence>
<evidence type="ECO:0000256" key="8">
    <source>
        <dbReference type="ARBA" id="ARBA00023237"/>
    </source>
</evidence>
<keyword evidence="6" id="KW-0472">Membrane</keyword>
<comment type="similarity">
    <text evidence="4">Belongs to the FlgH family.</text>
</comment>
<organism evidence="10 11">
    <name type="scientific">Simkania negevensis</name>
    <dbReference type="NCBI Taxonomy" id="83561"/>
    <lineage>
        <taxon>Bacteria</taxon>
        <taxon>Pseudomonadati</taxon>
        <taxon>Chlamydiota</taxon>
        <taxon>Chlamydiia</taxon>
        <taxon>Parachlamydiales</taxon>
        <taxon>Simkaniaceae</taxon>
        <taxon>Simkania</taxon>
    </lineage>
</organism>
<dbReference type="Proteomes" id="UP000722121">
    <property type="component" value="Unassembled WGS sequence"/>
</dbReference>
<accession>A0ABS3ASR7</accession>
<comment type="subcellular location">
    <subcellularLocation>
        <location evidence="2">Bacterial flagellum basal body</location>
    </subcellularLocation>
    <subcellularLocation>
        <location evidence="3">Cell outer membrane</location>
    </subcellularLocation>
</comment>
<evidence type="ECO:0000313" key="10">
    <source>
        <dbReference type="EMBL" id="MBN4066668.1"/>
    </source>
</evidence>
<keyword evidence="5 9" id="KW-0732">Signal</keyword>